<dbReference type="STRING" id="1173061.A0A0J9XG54"/>
<reference evidence="1" key="1">
    <citation type="submission" date="2014-03" db="EMBL/GenBank/DDBJ databases">
        <authorList>
            <person name="Casaregola S."/>
        </authorList>
    </citation>
    <scope>NUCLEOTIDE SEQUENCE [LARGE SCALE GENOMIC DNA]</scope>
    <source>
        <strain evidence="1">CLIB 918</strain>
    </source>
</reference>
<protein>
    <recommendedName>
        <fullName evidence="3">Protein HRI1</fullName>
    </recommendedName>
</protein>
<evidence type="ECO:0000313" key="1">
    <source>
        <dbReference type="EMBL" id="CDO56541.1"/>
    </source>
</evidence>
<evidence type="ECO:0008006" key="3">
    <source>
        <dbReference type="Google" id="ProtNLM"/>
    </source>
</evidence>
<dbReference type="Proteomes" id="UP000242525">
    <property type="component" value="Unassembled WGS sequence"/>
</dbReference>
<dbReference type="EMBL" id="CCBN010000015">
    <property type="protein sequence ID" value="CDO56541.1"/>
    <property type="molecule type" value="Genomic_DNA"/>
</dbReference>
<dbReference type="Pfam" id="PF16815">
    <property type="entry name" value="HRI1"/>
    <property type="match status" value="1"/>
</dbReference>
<organism evidence="1 2">
    <name type="scientific">Geotrichum candidum</name>
    <name type="common">Oospora lactis</name>
    <name type="synonym">Dipodascus geotrichum</name>
    <dbReference type="NCBI Taxonomy" id="1173061"/>
    <lineage>
        <taxon>Eukaryota</taxon>
        <taxon>Fungi</taxon>
        <taxon>Dikarya</taxon>
        <taxon>Ascomycota</taxon>
        <taxon>Saccharomycotina</taxon>
        <taxon>Dipodascomycetes</taxon>
        <taxon>Dipodascales</taxon>
        <taxon>Dipodascaceae</taxon>
        <taxon>Geotrichum</taxon>
    </lineage>
</organism>
<evidence type="ECO:0000313" key="2">
    <source>
        <dbReference type="Proteomes" id="UP000242525"/>
    </source>
</evidence>
<dbReference type="Gene3D" id="2.40.128.320">
    <property type="entry name" value="Protein HRI1, N-terminal domain"/>
    <property type="match status" value="1"/>
</dbReference>
<dbReference type="InterPro" id="IPR043047">
    <property type="entry name" value="Hri1_N_sf"/>
</dbReference>
<name>A0A0J9XG54_GEOCN</name>
<dbReference type="AlphaFoldDB" id="A0A0J9XG54"/>
<gene>
    <name evidence="1" type="ORF">BN980_GECA15s02760g</name>
</gene>
<keyword evidence="2" id="KW-1185">Reference proteome</keyword>
<sequence>MPHRITSREGIQWKDAPMSEPTDTFVFTYKDHFVDIRSYKTPTATQTVFPFDWAFYGEVVRPADGSEPTYTHTIDSRYINALATLGEEKAQIYLLPDNVNTVENEQGDEVEVGEMLNPDTMDIEKFVEIWRPLHPLHGSQKTPIGRAELCEHDFSDDEKTNCLVLLIETDGFKGKLIKIGSWTQAFLQDTSVDGTAGLTAVRAAKIDGTNEWKHLVSWGAFTDSVPVGSDIYAQFDGVGASVTVNKLIWKRIL</sequence>
<dbReference type="CDD" id="cd11693">
    <property type="entry name" value="HRI1_C_like"/>
    <property type="match status" value="1"/>
</dbReference>
<comment type="caution">
    <text evidence="1">The sequence shown here is derived from an EMBL/GenBank/DDBJ whole genome shotgun (WGS) entry which is preliminary data.</text>
</comment>
<dbReference type="Gene3D" id="2.40.128.310">
    <property type="entry name" value="Protein HRI1, C-terminal domain"/>
    <property type="match status" value="1"/>
</dbReference>
<proteinExistence type="predicted"/>
<accession>A0A0J9XG54</accession>
<dbReference type="InterPro" id="IPR031818">
    <property type="entry name" value="Hri1"/>
</dbReference>
<dbReference type="OrthoDB" id="4045395at2759"/>